<protein>
    <submittedName>
        <fullName evidence="2">Uncharacterized protein</fullName>
    </submittedName>
</protein>
<evidence type="ECO:0000313" key="3">
    <source>
        <dbReference type="Proteomes" id="UP000094455"/>
    </source>
</evidence>
<evidence type="ECO:0000256" key="1">
    <source>
        <dbReference type="SAM" id="MobiDB-lite"/>
    </source>
</evidence>
<accession>A0A1E3NP56</accession>
<name>A0A1E3NP56_9ASCO</name>
<dbReference type="AlphaFoldDB" id="A0A1E3NP56"/>
<proteinExistence type="predicted"/>
<evidence type="ECO:0000313" key="2">
    <source>
        <dbReference type="EMBL" id="ODQ47862.1"/>
    </source>
</evidence>
<feature type="region of interest" description="Disordered" evidence="1">
    <location>
        <begin position="1"/>
        <end position="52"/>
    </location>
</feature>
<feature type="compositionally biased region" description="Acidic residues" evidence="1">
    <location>
        <begin position="9"/>
        <end position="22"/>
    </location>
</feature>
<feature type="non-terminal residue" evidence="2">
    <location>
        <position position="52"/>
    </location>
</feature>
<dbReference type="GeneID" id="30177630"/>
<keyword evidence="3" id="KW-1185">Reference proteome</keyword>
<organism evidence="2 3">
    <name type="scientific">Pichia membranifaciens NRRL Y-2026</name>
    <dbReference type="NCBI Taxonomy" id="763406"/>
    <lineage>
        <taxon>Eukaryota</taxon>
        <taxon>Fungi</taxon>
        <taxon>Dikarya</taxon>
        <taxon>Ascomycota</taxon>
        <taxon>Saccharomycotina</taxon>
        <taxon>Pichiomycetes</taxon>
        <taxon>Pichiales</taxon>
        <taxon>Pichiaceae</taxon>
        <taxon>Pichia</taxon>
    </lineage>
</organism>
<dbReference type="EMBL" id="KV454002">
    <property type="protein sequence ID" value="ODQ47862.1"/>
    <property type="molecule type" value="Genomic_DNA"/>
</dbReference>
<dbReference type="Proteomes" id="UP000094455">
    <property type="component" value="Unassembled WGS sequence"/>
</dbReference>
<reference evidence="2 3" key="1">
    <citation type="journal article" date="2016" name="Proc. Natl. Acad. Sci. U.S.A.">
        <title>Comparative genomics of biotechnologically important yeasts.</title>
        <authorList>
            <person name="Riley R."/>
            <person name="Haridas S."/>
            <person name="Wolfe K.H."/>
            <person name="Lopes M.R."/>
            <person name="Hittinger C.T."/>
            <person name="Goeker M."/>
            <person name="Salamov A.A."/>
            <person name="Wisecaver J.H."/>
            <person name="Long T.M."/>
            <person name="Calvey C.H."/>
            <person name="Aerts A.L."/>
            <person name="Barry K.W."/>
            <person name="Choi C."/>
            <person name="Clum A."/>
            <person name="Coughlan A.Y."/>
            <person name="Deshpande S."/>
            <person name="Douglass A.P."/>
            <person name="Hanson S.J."/>
            <person name="Klenk H.-P."/>
            <person name="LaButti K.M."/>
            <person name="Lapidus A."/>
            <person name="Lindquist E.A."/>
            <person name="Lipzen A.M."/>
            <person name="Meier-Kolthoff J.P."/>
            <person name="Ohm R.A."/>
            <person name="Otillar R.P."/>
            <person name="Pangilinan J.L."/>
            <person name="Peng Y."/>
            <person name="Rokas A."/>
            <person name="Rosa C.A."/>
            <person name="Scheuner C."/>
            <person name="Sibirny A.A."/>
            <person name="Slot J.C."/>
            <person name="Stielow J.B."/>
            <person name="Sun H."/>
            <person name="Kurtzman C.P."/>
            <person name="Blackwell M."/>
            <person name="Grigoriev I.V."/>
            <person name="Jeffries T.W."/>
        </authorList>
    </citation>
    <scope>NUCLEOTIDE SEQUENCE [LARGE SCALE GENOMIC DNA]</scope>
    <source>
        <strain evidence="2 3">NRRL Y-2026</strain>
    </source>
</reference>
<dbReference type="RefSeq" id="XP_019018975.1">
    <property type="nucleotide sequence ID" value="XM_019160943.1"/>
</dbReference>
<gene>
    <name evidence="2" type="ORF">PICMEDRAFT_15741</name>
</gene>
<sequence length="52" mass="6019">MHDALSDYESMDESEQEPEDANVENQKAEYENSSSEEEDLKYTEMLSNAQDI</sequence>